<feature type="transmembrane region" description="Helical" evidence="2">
    <location>
        <begin position="827"/>
        <end position="852"/>
    </location>
</feature>
<gene>
    <name evidence="3" type="ORF">BFS05_02925</name>
</gene>
<keyword evidence="2" id="KW-0812">Transmembrane</keyword>
<evidence type="ECO:0000313" key="3">
    <source>
        <dbReference type="EMBL" id="PNS43535.1"/>
    </source>
</evidence>
<dbReference type="AlphaFoldDB" id="A0A2K1SVK0"/>
<keyword evidence="2" id="KW-0472">Membrane</keyword>
<evidence type="ECO:0000256" key="2">
    <source>
        <dbReference type="SAM" id="Phobius"/>
    </source>
</evidence>
<dbReference type="Gene3D" id="2.60.40.3630">
    <property type="match status" value="3"/>
</dbReference>
<reference evidence="3 4" key="1">
    <citation type="submission" date="2016-10" db="EMBL/GenBank/DDBJ databases">
        <authorList>
            <person name="Varghese N."/>
        </authorList>
    </citation>
    <scope>NUCLEOTIDE SEQUENCE [LARGE SCALE GENOMIC DNA]</scope>
    <source>
        <strain evidence="3 4">KA00225</strain>
    </source>
</reference>
<protein>
    <recommendedName>
        <fullName evidence="5">LPXTG-motif protein cell wall anchor domain protein</fullName>
    </recommendedName>
</protein>
<organism evidence="3 4">
    <name type="scientific">Gardnerella vaginalis</name>
    <dbReference type="NCBI Taxonomy" id="2702"/>
    <lineage>
        <taxon>Bacteria</taxon>
        <taxon>Bacillati</taxon>
        <taxon>Actinomycetota</taxon>
        <taxon>Actinomycetes</taxon>
        <taxon>Bifidobacteriales</taxon>
        <taxon>Bifidobacteriaceae</taxon>
        <taxon>Gardnerella</taxon>
    </lineage>
</organism>
<feature type="region of interest" description="Disordered" evidence="1">
    <location>
        <begin position="773"/>
        <end position="814"/>
    </location>
</feature>
<comment type="caution">
    <text evidence="3">The sequence shown here is derived from an EMBL/GenBank/DDBJ whole genome shotgun (WGS) entry which is preliminary data.</text>
</comment>
<evidence type="ECO:0000256" key="1">
    <source>
        <dbReference type="SAM" id="MobiDB-lite"/>
    </source>
</evidence>
<evidence type="ECO:0000313" key="4">
    <source>
        <dbReference type="Proteomes" id="UP000236146"/>
    </source>
</evidence>
<evidence type="ECO:0008006" key="5">
    <source>
        <dbReference type="Google" id="ProtNLM"/>
    </source>
</evidence>
<sequence>MGCLSLNPIASYANDTNEKTFNINAGSVNITQNGNYKIEGTGTATSNTISVTGSNIKAKIILKNVNIDVSNQDEQQAFLAKDYNQSNVHLTIILEGTNSLRSSDSWAGLTWNNSDNSSTLEIKGNGSLTAKCWRHGAGIGSSWNNNGTRNISITGGTVTATGGDGAAGIGGGESGLGENITISGGTVTATGGYQAAGIGGGNHGSGENIKISGGTVTATGGTFGAGIGGGEGGSGKNIKITGGTVTATGGALAAGIGGCRWGSGENITITGGTVTATGGGGAAGIGGGDAGSGRNITITGGTVKASSISTTPTDGKGNNVYLFKLKNQDSVNEVTVDSGTKNAKTFTRAGNHPDRDTAFYLYLTGKDHDLDTSKKKYKAEWNNTTNTFTTKFDPNDVKSMTVTTQPSKLSYTEDDQLDLSGLVVTLTDDQGKTKEVKPTDFTANNINADPENGAVLKLGHNEKTVTLKRGNLTATTDALQVKQRVFDPTRVTSRTITHQPKLSYTEGERLDLTGLVVTLTDYQGLRKEVPFAQFERYGINAYPADKTFLKVADHNGKPVKLVIYRPGTMILSWSAPAGVLKVKNKFDPTHVTSMTVKHRPSKLSYTEGENLDLTGLEVTLEDAKGVKKVVTPADFEANGIKATPENGKKLELTDGGKPVKLTRGTLTAETSALQVKQQSSGSGSAGGAGVGAGSSTGHGSSAGMNDDAPATLDNGELNIQIDSAESDYKPGNAGDGSGNANAGSAPEVKRSDAAVKQSADTLALAHAQADSAARKLADARKSQHEAPALKPQTEAPAPKSQHEAPAPKSQSEKRIGMIPKTDKSASFAGLIALYAGLIAVLGFSIVGLAILCKKKMMEENNK</sequence>
<accession>A0A2K1SVK0</accession>
<feature type="region of interest" description="Disordered" evidence="1">
    <location>
        <begin position="672"/>
        <end position="713"/>
    </location>
</feature>
<feature type="region of interest" description="Disordered" evidence="1">
    <location>
        <begin position="725"/>
        <end position="754"/>
    </location>
</feature>
<name>A0A2K1SVK0_GARVA</name>
<feature type="compositionally biased region" description="Basic and acidic residues" evidence="1">
    <location>
        <begin position="773"/>
        <end position="784"/>
    </location>
</feature>
<dbReference type="EMBL" id="MNLH01000002">
    <property type="protein sequence ID" value="PNS43535.1"/>
    <property type="molecule type" value="Genomic_DNA"/>
</dbReference>
<keyword evidence="2" id="KW-1133">Transmembrane helix</keyword>
<feature type="region of interest" description="Disordered" evidence="1">
    <location>
        <begin position="639"/>
        <end position="660"/>
    </location>
</feature>
<feature type="compositionally biased region" description="Gly residues" evidence="1">
    <location>
        <begin position="683"/>
        <end position="696"/>
    </location>
</feature>
<dbReference type="Pfam" id="PF18889">
    <property type="entry name" value="Beta_helix_3"/>
    <property type="match status" value="6"/>
</dbReference>
<proteinExistence type="predicted"/>
<dbReference type="Proteomes" id="UP000236146">
    <property type="component" value="Unassembled WGS sequence"/>
</dbReference>